<accession>A0A1R1I2V1</accession>
<name>A0A1R1I2V1_9RHOO</name>
<dbReference type="STRING" id="418702.BJN45_11885"/>
<evidence type="ECO:0000313" key="1">
    <source>
        <dbReference type="EMBL" id="OMG52944.1"/>
    </source>
</evidence>
<keyword evidence="2" id="KW-1185">Reference proteome</keyword>
<dbReference type="OrthoDB" id="9181720at2"/>
<dbReference type="RefSeq" id="WP_076095508.1">
    <property type="nucleotide sequence ID" value="NZ_MTHD01000004.1"/>
</dbReference>
<dbReference type="EMBL" id="MTHD01000004">
    <property type="protein sequence ID" value="OMG52944.1"/>
    <property type="molecule type" value="Genomic_DNA"/>
</dbReference>
<reference evidence="1 2" key="1">
    <citation type="submission" date="2016-10" db="EMBL/GenBank/DDBJ databases">
        <title>Alkaliphiles isolated from bioreactors.</title>
        <authorList>
            <person name="Salah Z."/>
            <person name="Rout S.P."/>
            <person name="Humphreys P.N."/>
        </authorList>
    </citation>
    <scope>NUCLEOTIDE SEQUENCE [LARGE SCALE GENOMIC DNA]</scope>
    <source>
        <strain evidence="1 2">ZS02</strain>
    </source>
</reference>
<organism evidence="1 2">
    <name type="scientific">Azonexus hydrophilus</name>
    <dbReference type="NCBI Taxonomy" id="418702"/>
    <lineage>
        <taxon>Bacteria</taxon>
        <taxon>Pseudomonadati</taxon>
        <taxon>Pseudomonadota</taxon>
        <taxon>Betaproteobacteria</taxon>
        <taxon>Rhodocyclales</taxon>
        <taxon>Azonexaceae</taxon>
        <taxon>Azonexus</taxon>
    </lineage>
</organism>
<evidence type="ECO:0000313" key="2">
    <source>
        <dbReference type="Proteomes" id="UP000187526"/>
    </source>
</evidence>
<dbReference type="Proteomes" id="UP000187526">
    <property type="component" value="Unassembled WGS sequence"/>
</dbReference>
<dbReference type="AlphaFoldDB" id="A0A1R1I2V1"/>
<sequence>MPKWIPTPGSLALYVGRTKVRTRNVIVVAEARAGRMVVDAIGRKGVNVRLTVSRDSLREPQPDLFA</sequence>
<gene>
    <name evidence="1" type="ORF">BJN45_11885</name>
</gene>
<protein>
    <submittedName>
        <fullName evidence="1">Uncharacterized protein</fullName>
    </submittedName>
</protein>
<proteinExistence type="predicted"/>
<comment type="caution">
    <text evidence="1">The sequence shown here is derived from an EMBL/GenBank/DDBJ whole genome shotgun (WGS) entry which is preliminary data.</text>
</comment>